<evidence type="ECO:0000256" key="7">
    <source>
        <dbReference type="ARBA" id="ARBA00022840"/>
    </source>
</evidence>
<sequence>MTSSLEGAEAPLAQLATYLAARRESLLANWRTACETDHTLKIVASLSREEFNNKVPFMLNVLQQQLGGQDQKDQIGLLAAEHGLHRWQKGYALVELSAEMQHLSNILLGELRLCWQLYPAIDRQAMATAYEFFATFTYQINVGSLQQYDTLQRTTALSRVEVLEKTLTQLTQLSRQRSDLLHQSSHDLRGSFGIIAGAASMLELTSDSEEDRQQFLAMLQRNLANSRHLVTRLIEVARLEAGQETLNIKPLDAGQLLINLVAGYQTLAAERGLLLKADGPAALPVESDPVQLQRIIQNLVLNALKHTATGFVSVSWSRENDYRWIVSVQDSGPGLPTASQVGSLPQLLAPSPESTAAFGVANPQDDARQAVTMQASRSAFAHQGEGIGLSIVKGLCELLRAQLEIESEPGKGTLIRIRLAIHWKY</sequence>
<dbReference type="InterPro" id="IPR050351">
    <property type="entry name" value="BphY/WalK/GraS-like"/>
</dbReference>
<dbReference type="SUPFAM" id="SSF47384">
    <property type="entry name" value="Homodimeric domain of signal transducing histidine kinase"/>
    <property type="match status" value="1"/>
</dbReference>
<keyword evidence="4" id="KW-0808">Transferase</keyword>
<dbReference type="SMART" id="SM00387">
    <property type="entry name" value="HATPase_c"/>
    <property type="match status" value="1"/>
</dbReference>
<dbReference type="SMART" id="SM00388">
    <property type="entry name" value="HisKA"/>
    <property type="match status" value="1"/>
</dbReference>
<dbReference type="AlphaFoldDB" id="A0A1I1SK05"/>
<protein>
    <recommendedName>
        <fullName evidence="2">histidine kinase</fullName>
        <ecNumber evidence="2">2.7.13.3</ecNumber>
    </recommendedName>
</protein>
<dbReference type="InterPro" id="IPR005467">
    <property type="entry name" value="His_kinase_dom"/>
</dbReference>
<evidence type="ECO:0000259" key="9">
    <source>
        <dbReference type="PROSITE" id="PS50109"/>
    </source>
</evidence>
<accession>A0A1I1SK05</accession>
<dbReference type="PANTHER" id="PTHR42878:SF7">
    <property type="entry name" value="SENSOR HISTIDINE KINASE GLRK"/>
    <property type="match status" value="1"/>
</dbReference>
<feature type="domain" description="Histidine kinase" evidence="9">
    <location>
        <begin position="183"/>
        <end position="423"/>
    </location>
</feature>
<keyword evidence="5" id="KW-0547">Nucleotide-binding</keyword>
<name>A0A1I1SK05_9BACT</name>
<evidence type="ECO:0000313" key="11">
    <source>
        <dbReference type="Proteomes" id="UP000198598"/>
    </source>
</evidence>
<keyword evidence="11" id="KW-1185">Reference proteome</keyword>
<dbReference type="GO" id="GO:0000155">
    <property type="term" value="F:phosphorelay sensor kinase activity"/>
    <property type="evidence" value="ECO:0007669"/>
    <property type="project" value="InterPro"/>
</dbReference>
<keyword evidence="7" id="KW-0067">ATP-binding</keyword>
<dbReference type="GO" id="GO:0000156">
    <property type="term" value="F:phosphorelay response regulator activity"/>
    <property type="evidence" value="ECO:0007669"/>
    <property type="project" value="TreeGrafter"/>
</dbReference>
<dbReference type="PROSITE" id="PS50109">
    <property type="entry name" value="HIS_KIN"/>
    <property type="match status" value="1"/>
</dbReference>
<evidence type="ECO:0000256" key="3">
    <source>
        <dbReference type="ARBA" id="ARBA00022553"/>
    </source>
</evidence>
<dbReference type="Gene3D" id="1.10.287.130">
    <property type="match status" value="1"/>
</dbReference>
<dbReference type="PANTHER" id="PTHR42878">
    <property type="entry name" value="TWO-COMPONENT HISTIDINE KINASE"/>
    <property type="match status" value="1"/>
</dbReference>
<dbReference type="SUPFAM" id="SSF55874">
    <property type="entry name" value="ATPase domain of HSP90 chaperone/DNA topoisomerase II/histidine kinase"/>
    <property type="match status" value="1"/>
</dbReference>
<proteinExistence type="predicted"/>
<dbReference type="EMBL" id="FOLQ01000005">
    <property type="protein sequence ID" value="SFD44203.1"/>
    <property type="molecule type" value="Genomic_DNA"/>
</dbReference>
<keyword evidence="6 10" id="KW-0418">Kinase</keyword>
<dbReference type="InterPro" id="IPR036097">
    <property type="entry name" value="HisK_dim/P_sf"/>
</dbReference>
<dbReference type="OrthoDB" id="9764438at2"/>
<dbReference type="Proteomes" id="UP000198598">
    <property type="component" value="Unassembled WGS sequence"/>
</dbReference>
<gene>
    <name evidence="10" type="ORF">SAMN05216167_10557</name>
</gene>
<comment type="catalytic activity">
    <reaction evidence="1">
        <text>ATP + protein L-histidine = ADP + protein N-phospho-L-histidine.</text>
        <dbReference type="EC" id="2.7.13.3"/>
    </reaction>
</comment>
<organism evidence="10 11">
    <name type="scientific">Spirosoma endophyticum</name>
    <dbReference type="NCBI Taxonomy" id="662367"/>
    <lineage>
        <taxon>Bacteria</taxon>
        <taxon>Pseudomonadati</taxon>
        <taxon>Bacteroidota</taxon>
        <taxon>Cytophagia</taxon>
        <taxon>Cytophagales</taxon>
        <taxon>Cytophagaceae</taxon>
        <taxon>Spirosoma</taxon>
    </lineage>
</organism>
<dbReference type="CDD" id="cd00075">
    <property type="entry name" value="HATPase"/>
    <property type="match status" value="1"/>
</dbReference>
<dbReference type="InterPro" id="IPR036890">
    <property type="entry name" value="HATPase_C_sf"/>
</dbReference>
<evidence type="ECO:0000313" key="10">
    <source>
        <dbReference type="EMBL" id="SFD44203.1"/>
    </source>
</evidence>
<dbReference type="RefSeq" id="WP_093827386.1">
    <property type="nucleotide sequence ID" value="NZ_FOLQ01000005.1"/>
</dbReference>
<evidence type="ECO:0000256" key="6">
    <source>
        <dbReference type="ARBA" id="ARBA00022777"/>
    </source>
</evidence>
<dbReference type="InterPro" id="IPR003594">
    <property type="entry name" value="HATPase_dom"/>
</dbReference>
<dbReference type="GO" id="GO:0030295">
    <property type="term" value="F:protein kinase activator activity"/>
    <property type="evidence" value="ECO:0007669"/>
    <property type="project" value="TreeGrafter"/>
</dbReference>
<evidence type="ECO:0000256" key="5">
    <source>
        <dbReference type="ARBA" id="ARBA00022741"/>
    </source>
</evidence>
<dbReference type="InterPro" id="IPR004358">
    <property type="entry name" value="Sig_transdc_His_kin-like_C"/>
</dbReference>
<dbReference type="EC" id="2.7.13.3" evidence="2"/>
<dbReference type="STRING" id="662367.SAMN05216167_10557"/>
<evidence type="ECO:0000256" key="1">
    <source>
        <dbReference type="ARBA" id="ARBA00000085"/>
    </source>
</evidence>
<keyword evidence="8" id="KW-0902">Two-component regulatory system</keyword>
<dbReference type="Pfam" id="PF02518">
    <property type="entry name" value="HATPase_c"/>
    <property type="match status" value="1"/>
</dbReference>
<dbReference type="GO" id="GO:0007234">
    <property type="term" value="P:osmosensory signaling via phosphorelay pathway"/>
    <property type="evidence" value="ECO:0007669"/>
    <property type="project" value="TreeGrafter"/>
</dbReference>
<evidence type="ECO:0000256" key="4">
    <source>
        <dbReference type="ARBA" id="ARBA00022679"/>
    </source>
</evidence>
<evidence type="ECO:0000256" key="2">
    <source>
        <dbReference type="ARBA" id="ARBA00012438"/>
    </source>
</evidence>
<dbReference type="Gene3D" id="3.30.565.10">
    <property type="entry name" value="Histidine kinase-like ATPase, C-terminal domain"/>
    <property type="match status" value="1"/>
</dbReference>
<evidence type="ECO:0000256" key="8">
    <source>
        <dbReference type="ARBA" id="ARBA00023012"/>
    </source>
</evidence>
<dbReference type="GO" id="GO:0005524">
    <property type="term" value="F:ATP binding"/>
    <property type="evidence" value="ECO:0007669"/>
    <property type="project" value="UniProtKB-KW"/>
</dbReference>
<reference evidence="10 11" key="1">
    <citation type="submission" date="2016-10" db="EMBL/GenBank/DDBJ databases">
        <authorList>
            <person name="de Groot N.N."/>
        </authorList>
    </citation>
    <scope>NUCLEOTIDE SEQUENCE [LARGE SCALE GENOMIC DNA]</scope>
    <source>
        <strain evidence="10 11">DSM 26130</strain>
    </source>
</reference>
<dbReference type="InterPro" id="IPR003661">
    <property type="entry name" value="HisK_dim/P_dom"/>
</dbReference>
<keyword evidence="3" id="KW-0597">Phosphoprotein</keyword>
<dbReference type="PRINTS" id="PR00344">
    <property type="entry name" value="BCTRLSENSOR"/>
</dbReference>